<keyword evidence="2" id="KW-1185">Reference proteome</keyword>
<dbReference type="AlphaFoldDB" id="A0A2Z3HBK3"/>
<dbReference type="KEGG" id="gog:C1280_31775"/>
<dbReference type="Proteomes" id="UP000245802">
    <property type="component" value="Chromosome"/>
</dbReference>
<evidence type="ECO:0000313" key="2">
    <source>
        <dbReference type="Proteomes" id="UP000245802"/>
    </source>
</evidence>
<sequence>METATRPKNFVEGENYPSPVTHVIGLDYCDGLVSGLLKTVDGSAYTFEMVEEERNPDGLDFRTYELTPLPADTFDQVTELLERHLGPRRPYWVPVWTFPSGDAQAATEAALDRALVANGKPSWRVAATDLTETVSAAHTS</sequence>
<gene>
    <name evidence="1" type="ORF">C1280_31775</name>
</gene>
<proteinExistence type="predicted"/>
<accession>A0A2Z3HBK3</accession>
<dbReference type="RefSeq" id="WP_010045557.1">
    <property type="nucleotide sequence ID" value="NZ_CP025958.1"/>
</dbReference>
<name>A0A2Z3HBK3_9BACT</name>
<organism evidence="1 2">
    <name type="scientific">Gemmata obscuriglobus</name>
    <dbReference type="NCBI Taxonomy" id="114"/>
    <lineage>
        <taxon>Bacteria</taxon>
        <taxon>Pseudomonadati</taxon>
        <taxon>Planctomycetota</taxon>
        <taxon>Planctomycetia</taxon>
        <taxon>Gemmatales</taxon>
        <taxon>Gemmataceae</taxon>
        <taxon>Gemmata</taxon>
    </lineage>
</organism>
<dbReference type="EMBL" id="CP025958">
    <property type="protein sequence ID" value="AWM41116.1"/>
    <property type="molecule type" value="Genomic_DNA"/>
</dbReference>
<reference evidence="1 2" key="1">
    <citation type="submission" date="2018-01" db="EMBL/GenBank/DDBJ databases">
        <title>G. obscuriglobus.</title>
        <authorList>
            <person name="Franke J."/>
            <person name="Blomberg W."/>
            <person name="Selmecki A."/>
        </authorList>
    </citation>
    <scope>NUCLEOTIDE SEQUENCE [LARGE SCALE GENOMIC DNA]</scope>
    <source>
        <strain evidence="1 2">DSM 5831</strain>
    </source>
</reference>
<evidence type="ECO:0000313" key="1">
    <source>
        <dbReference type="EMBL" id="AWM41116.1"/>
    </source>
</evidence>
<protein>
    <submittedName>
        <fullName evidence="1">Uncharacterized protein</fullName>
    </submittedName>
</protein>